<evidence type="ECO:0000313" key="5">
    <source>
        <dbReference type="EMBL" id="EEA23887.1"/>
    </source>
</evidence>
<dbReference type="PANTHER" id="PTHR33365">
    <property type="entry name" value="YALI0B05434P"/>
    <property type="match status" value="1"/>
</dbReference>
<keyword evidence="2" id="KW-0560">Oxidoreductase</keyword>
<organism evidence="5 6">
    <name type="scientific">Talaromyces marneffei (strain ATCC 18224 / CBS 334.59 / QM 7333)</name>
    <name type="common">Penicillium marneffei</name>
    <dbReference type="NCBI Taxonomy" id="441960"/>
    <lineage>
        <taxon>Eukaryota</taxon>
        <taxon>Fungi</taxon>
        <taxon>Dikarya</taxon>
        <taxon>Ascomycota</taxon>
        <taxon>Pezizomycotina</taxon>
        <taxon>Eurotiomycetes</taxon>
        <taxon>Eurotiomycetidae</taxon>
        <taxon>Eurotiales</taxon>
        <taxon>Trichocomaceae</taxon>
        <taxon>Talaromyces</taxon>
        <taxon>Talaromyces sect. Talaromyces</taxon>
    </lineage>
</organism>
<keyword evidence="6" id="KW-1185">Reference proteome</keyword>
<dbReference type="HOGENOM" id="CLU_042941_4_3_1"/>
<dbReference type="PhylomeDB" id="B6QE16"/>
<keyword evidence="4" id="KW-0472">Membrane</keyword>
<dbReference type="Proteomes" id="UP000001294">
    <property type="component" value="Unassembled WGS sequence"/>
</dbReference>
<keyword evidence="4" id="KW-0812">Transmembrane</keyword>
<feature type="transmembrane region" description="Helical" evidence="4">
    <location>
        <begin position="33"/>
        <end position="57"/>
    </location>
</feature>
<accession>B6QE16</accession>
<evidence type="ECO:0000256" key="4">
    <source>
        <dbReference type="SAM" id="Phobius"/>
    </source>
</evidence>
<dbReference type="EMBL" id="DS995901">
    <property type="protein sequence ID" value="EEA23887.1"/>
    <property type="molecule type" value="Genomic_DNA"/>
</dbReference>
<dbReference type="VEuPathDB" id="FungiDB:PMAA_079130"/>
<reference evidence="6" key="1">
    <citation type="journal article" date="2015" name="Genome Announc.">
        <title>Genome sequence of the AIDS-associated pathogen Penicillium marneffei (ATCC18224) and its near taxonomic relative Talaromyces stipitatus (ATCC10500).</title>
        <authorList>
            <person name="Nierman W.C."/>
            <person name="Fedorova-Abrams N.D."/>
            <person name="Andrianopoulos A."/>
        </authorList>
    </citation>
    <scope>NUCLEOTIDE SEQUENCE [LARGE SCALE GENOMIC DNA]</scope>
    <source>
        <strain evidence="6">ATCC 18224 / CBS 334.59 / QM 7333</strain>
    </source>
</reference>
<dbReference type="InterPro" id="IPR021765">
    <property type="entry name" value="UstYa-like"/>
</dbReference>
<evidence type="ECO:0000256" key="2">
    <source>
        <dbReference type="ARBA" id="ARBA00023002"/>
    </source>
</evidence>
<dbReference type="GO" id="GO:0043386">
    <property type="term" value="P:mycotoxin biosynthetic process"/>
    <property type="evidence" value="ECO:0007669"/>
    <property type="project" value="InterPro"/>
</dbReference>
<proteinExistence type="inferred from homology"/>
<name>B6QE16_TALMQ</name>
<comment type="pathway">
    <text evidence="1">Mycotoxin biosynthesis.</text>
</comment>
<dbReference type="GO" id="GO:0016491">
    <property type="term" value="F:oxidoreductase activity"/>
    <property type="evidence" value="ECO:0007669"/>
    <property type="project" value="UniProtKB-KW"/>
</dbReference>
<evidence type="ECO:0008006" key="7">
    <source>
        <dbReference type="Google" id="ProtNLM"/>
    </source>
</evidence>
<protein>
    <recommendedName>
        <fullName evidence="7">Tat pathway signal sequence</fullName>
    </recommendedName>
</protein>
<evidence type="ECO:0000313" key="6">
    <source>
        <dbReference type="Proteomes" id="UP000001294"/>
    </source>
</evidence>
<dbReference type="AlphaFoldDB" id="B6QE16"/>
<keyword evidence="4" id="KW-1133">Transmembrane helix</keyword>
<dbReference type="PANTHER" id="PTHR33365:SF11">
    <property type="entry name" value="TAT PATHWAY SIGNAL SEQUENCE"/>
    <property type="match status" value="1"/>
</dbReference>
<sequence>MASTQHYSPLPSFEDEVPDLQSRKSRVLVLRKFFLSLMVILSMICMLALGYILGSWYGHESRYASIEPSGDLHYHMQFNGSYPQRSSAQSDALWDSLFPEKKGFVQHPELAPNVAGIAVFHELHCLNILRTAFFASMDGLLEQMGAETEEMNHRTSHHHIRHCFEYLRQSLICLADSNLEEMNYTIQGVSGWQTERTCRNFERLKSWADDWGISREDALHNWNTQGSHLSNDSNTT</sequence>
<evidence type="ECO:0000256" key="1">
    <source>
        <dbReference type="ARBA" id="ARBA00004685"/>
    </source>
</evidence>
<evidence type="ECO:0000256" key="3">
    <source>
        <dbReference type="ARBA" id="ARBA00035112"/>
    </source>
</evidence>
<comment type="similarity">
    <text evidence="3">Belongs to the ustYa family.</text>
</comment>
<dbReference type="OrthoDB" id="3687641at2759"/>
<dbReference type="Pfam" id="PF11807">
    <property type="entry name" value="UstYa"/>
    <property type="match status" value="1"/>
</dbReference>
<gene>
    <name evidence="5" type="ORF">PMAA_079130</name>
</gene>